<organism evidence="4 5">
    <name type="scientific">Aromia moschata</name>
    <dbReference type="NCBI Taxonomy" id="1265417"/>
    <lineage>
        <taxon>Eukaryota</taxon>
        <taxon>Metazoa</taxon>
        <taxon>Ecdysozoa</taxon>
        <taxon>Arthropoda</taxon>
        <taxon>Hexapoda</taxon>
        <taxon>Insecta</taxon>
        <taxon>Pterygota</taxon>
        <taxon>Neoptera</taxon>
        <taxon>Endopterygota</taxon>
        <taxon>Coleoptera</taxon>
        <taxon>Polyphaga</taxon>
        <taxon>Cucujiformia</taxon>
        <taxon>Chrysomeloidea</taxon>
        <taxon>Cerambycidae</taxon>
        <taxon>Cerambycinae</taxon>
        <taxon>Callichromatini</taxon>
        <taxon>Aromia</taxon>
    </lineage>
</organism>
<evidence type="ECO:0000256" key="1">
    <source>
        <dbReference type="PROSITE-ProRule" id="PRU00047"/>
    </source>
</evidence>
<evidence type="ECO:0000313" key="5">
    <source>
        <dbReference type="Proteomes" id="UP001162162"/>
    </source>
</evidence>
<feature type="region of interest" description="Disordered" evidence="2">
    <location>
        <begin position="31"/>
        <end position="71"/>
    </location>
</feature>
<evidence type="ECO:0000313" key="4">
    <source>
        <dbReference type="EMBL" id="KAJ8936197.1"/>
    </source>
</evidence>
<dbReference type="PROSITE" id="PS50158">
    <property type="entry name" value="ZF_CCHC"/>
    <property type="match status" value="1"/>
</dbReference>
<comment type="caution">
    <text evidence="4">The sequence shown here is derived from an EMBL/GenBank/DDBJ whole genome shotgun (WGS) entry which is preliminary data.</text>
</comment>
<keyword evidence="1" id="KW-0862">Zinc</keyword>
<dbReference type="Proteomes" id="UP001162162">
    <property type="component" value="Unassembled WGS sequence"/>
</dbReference>
<keyword evidence="1" id="KW-0479">Metal-binding</keyword>
<feature type="domain" description="CCHC-type" evidence="3">
    <location>
        <begin position="566"/>
        <end position="581"/>
    </location>
</feature>
<proteinExistence type="predicted"/>
<dbReference type="GO" id="GO:0008270">
    <property type="term" value="F:zinc ion binding"/>
    <property type="evidence" value="ECO:0007669"/>
    <property type="project" value="UniProtKB-KW"/>
</dbReference>
<reference evidence="4" key="1">
    <citation type="journal article" date="2023" name="Insect Mol. Biol.">
        <title>Genome sequencing provides insights into the evolution of gene families encoding plant cell wall-degrading enzymes in longhorned beetles.</title>
        <authorList>
            <person name="Shin N.R."/>
            <person name="Okamura Y."/>
            <person name="Kirsch R."/>
            <person name="Pauchet Y."/>
        </authorList>
    </citation>
    <scope>NUCLEOTIDE SEQUENCE</scope>
    <source>
        <strain evidence="4">AMC_N1</strain>
    </source>
</reference>
<evidence type="ECO:0000256" key="2">
    <source>
        <dbReference type="SAM" id="MobiDB-lite"/>
    </source>
</evidence>
<evidence type="ECO:0000259" key="3">
    <source>
        <dbReference type="PROSITE" id="PS50158"/>
    </source>
</evidence>
<dbReference type="PANTHER" id="PTHR47272:SF1">
    <property type="entry name" value="PIGGYBAC TRANSPOSABLE ELEMENT-DERIVED PROTEIN 3-LIKE"/>
    <property type="match status" value="1"/>
</dbReference>
<dbReference type="EMBL" id="JAPWTK010000772">
    <property type="protein sequence ID" value="KAJ8936197.1"/>
    <property type="molecule type" value="Genomic_DNA"/>
</dbReference>
<dbReference type="PANTHER" id="PTHR47272">
    <property type="entry name" value="DDE_TNP_1_7 DOMAIN-CONTAINING PROTEIN"/>
    <property type="match status" value="1"/>
</dbReference>
<name>A0AAV8XC45_9CUCU</name>
<feature type="compositionally biased region" description="Acidic residues" evidence="2">
    <location>
        <begin position="59"/>
        <end position="71"/>
    </location>
</feature>
<keyword evidence="1" id="KW-0863">Zinc-finger</keyword>
<feature type="compositionally biased region" description="Polar residues" evidence="2">
    <location>
        <begin position="650"/>
        <end position="664"/>
    </location>
</feature>
<keyword evidence="5" id="KW-1185">Reference proteome</keyword>
<dbReference type="Pfam" id="PF13843">
    <property type="entry name" value="DDE_Tnp_1_7"/>
    <property type="match status" value="1"/>
</dbReference>
<feature type="compositionally biased region" description="Acidic residues" evidence="2">
    <location>
        <begin position="35"/>
        <end position="49"/>
    </location>
</feature>
<dbReference type="InterPro" id="IPR001878">
    <property type="entry name" value="Znf_CCHC"/>
</dbReference>
<gene>
    <name evidence="4" type="ORF">NQ318_008494</name>
</gene>
<protein>
    <recommendedName>
        <fullName evidence="3">CCHC-type domain-containing protein</fullName>
    </recommendedName>
</protein>
<feature type="region of interest" description="Disordered" evidence="2">
    <location>
        <begin position="647"/>
        <end position="671"/>
    </location>
</feature>
<dbReference type="GO" id="GO:0003676">
    <property type="term" value="F:nucleic acid binding"/>
    <property type="evidence" value="ECO:0007669"/>
    <property type="project" value="InterPro"/>
</dbReference>
<sequence>MAFLQSAVSDRDVAASQMDPKVFYGNKKYIHEIPSDNESDDPELSDDEDGGLRRVLVPESDDETGQEVESDDDIIIPETDIDSDDADDIPLSELAEKLYPGEQNMPKEVTDSETPSEFFAYLFTKDMVAEIAAQTNLYCSQKRVDRSANISENEIEQFIVEEIIAVDEQIIPTKSRLTIKQYNAKKPHKWGYKVFVLSGISGFNYNFYIFDGSQSNEILEGAPDFGSKDTRVEDLIAAGVKDNRTPINRGDLEDYLSLQDGANDLDLGPSELNICILSPVITEVYFLEPAPSPLSTSSQADQDQRTVGTGRMVSQISAEYLAPNVGPIRKKRRKATGTVEETRHALTMARRLEAGGDSVKYPQYPYTIEEDMKAVEEKLAELEKLIATFNDSSTSNLFYTYQSKLSHRFLERVEELRMARHVSKETLFESGIDLFSGRAYQFYVAYRNQVSTWDELVALLKEEFLSPTTTKNYAKLKILMKNIAPFYQTQLALTEVTSIAQLRELGRRLEVRKEAVECYVAPSRRTSSLEPDLAYVQATNGDVDNGRATTCGQPMSEKNNNKVIVCYRCNKPGHRVIGCTERRGKCRWTHLGDRDRRVEDCTSINKLQAVLDYVLEHAVNDERPYLKVDILGKYVLGHYGGVFLEPAPSPLSTSSQADQDQRTVGTGRLGG</sequence>
<dbReference type="InterPro" id="IPR029526">
    <property type="entry name" value="PGBD"/>
</dbReference>
<accession>A0AAV8XC45</accession>
<dbReference type="AlphaFoldDB" id="A0AAV8XC45"/>